<comment type="caution">
    <text evidence="2">The sequence shown here is derived from an EMBL/GenBank/DDBJ whole genome shotgun (WGS) entry which is preliminary data.</text>
</comment>
<evidence type="ECO:0000313" key="3">
    <source>
        <dbReference type="Proteomes" id="UP000321638"/>
    </source>
</evidence>
<name>A0A5C8PUW7_9HYPH</name>
<protein>
    <submittedName>
        <fullName evidence="2">GNAT family N-acetyltransferase</fullName>
    </submittedName>
</protein>
<keyword evidence="3" id="KW-1185">Reference proteome</keyword>
<evidence type="ECO:0000259" key="1">
    <source>
        <dbReference type="PROSITE" id="PS51186"/>
    </source>
</evidence>
<proteinExistence type="predicted"/>
<dbReference type="RefSeq" id="WP_147845240.1">
    <property type="nucleotide sequence ID" value="NZ_VDUZ01000002.1"/>
</dbReference>
<dbReference type="PROSITE" id="PS51186">
    <property type="entry name" value="GNAT"/>
    <property type="match status" value="1"/>
</dbReference>
<reference evidence="2 3" key="1">
    <citation type="submission" date="2019-06" db="EMBL/GenBank/DDBJ databases">
        <title>New taxonomy in bacterial strain CC-CFT640, isolated from vineyard.</title>
        <authorList>
            <person name="Lin S.-Y."/>
            <person name="Tsai C.-F."/>
            <person name="Young C.-C."/>
        </authorList>
    </citation>
    <scope>NUCLEOTIDE SEQUENCE [LARGE SCALE GENOMIC DNA]</scope>
    <source>
        <strain evidence="2 3">CC-CFT640</strain>
    </source>
</reference>
<dbReference type="Pfam" id="PF24553">
    <property type="entry name" value="Rv0428c_C"/>
    <property type="match status" value="1"/>
</dbReference>
<dbReference type="InterPro" id="IPR056935">
    <property type="entry name" value="Rv0428c-like_C"/>
</dbReference>
<organism evidence="2 3">
    <name type="scientific">Vineibacter terrae</name>
    <dbReference type="NCBI Taxonomy" id="2586908"/>
    <lineage>
        <taxon>Bacteria</taxon>
        <taxon>Pseudomonadati</taxon>
        <taxon>Pseudomonadota</taxon>
        <taxon>Alphaproteobacteria</taxon>
        <taxon>Hyphomicrobiales</taxon>
        <taxon>Vineibacter</taxon>
    </lineage>
</organism>
<dbReference type="OrthoDB" id="9775595at2"/>
<dbReference type="Gene3D" id="3.40.630.30">
    <property type="match status" value="1"/>
</dbReference>
<dbReference type="InterPro" id="IPR000182">
    <property type="entry name" value="GNAT_dom"/>
</dbReference>
<dbReference type="InterPro" id="IPR016181">
    <property type="entry name" value="Acyl_CoA_acyltransferase"/>
</dbReference>
<feature type="domain" description="N-acetyltransferase" evidence="1">
    <location>
        <begin position="119"/>
        <end position="252"/>
    </location>
</feature>
<keyword evidence="2" id="KW-0808">Transferase</keyword>
<evidence type="ECO:0000313" key="2">
    <source>
        <dbReference type="EMBL" id="TXL81884.1"/>
    </source>
</evidence>
<gene>
    <name evidence="2" type="ORF">FHP25_02120</name>
</gene>
<dbReference type="Proteomes" id="UP000321638">
    <property type="component" value="Unassembled WGS sequence"/>
</dbReference>
<dbReference type="EMBL" id="VDUZ01000002">
    <property type="protein sequence ID" value="TXL81884.1"/>
    <property type="molecule type" value="Genomic_DNA"/>
</dbReference>
<dbReference type="GO" id="GO:0016747">
    <property type="term" value="F:acyltransferase activity, transferring groups other than amino-acyl groups"/>
    <property type="evidence" value="ECO:0007669"/>
    <property type="project" value="InterPro"/>
</dbReference>
<dbReference type="AlphaFoldDB" id="A0A5C8PUW7"/>
<accession>A0A5C8PUW7</accession>
<sequence length="252" mass="27391">MSDLRTIHELEHFGFNAWPALRTILQGDWILRFADGYTKRANSVNALAPVRGTPPSLLDQRIAGAVAQYARHGQRCVFRITPLLDPQVDALLQAKGWAAFDESIIMTADLAAMPMPDAVVVAAARDAAWSQGYSTFNGVPSERQAIHDRMLDAIAPEAGFATAMDAAGMPAAFGLGVAERDHVGLFDIVSDPAQRRAGHGRRVVEGLMAWGCARGATRAYLQVVADNARAIALYDKLGFREAYRHYYRAAPA</sequence>
<dbReference type="SUPFAM" id="SSF55729">
    <property type="entry name" value="Acyl-CoA N-acyltransferases (Nat)"/>
    <property type="match status" value="1"/>
</dbReference>